<evidence type="ECO:0000313" key="2">
    <source>
        <dbReference type="EMBL" id="VEL12448.1"/>
    </source>
</evidence>
<dbReference type="EMBL" id="CAAALY010014789">
    <property type="protein sequence ID" value="VEL12448.1"/>
    <property type="molecule type" value="Genomic_DNA"/>
</dbReference>
<protein>
    <submittedName>
        <fullName evidence="2">Uncharacterized protein</fullName>
    </submittedName>
</protein>
<feature type="compositionally biased region" description="Low complexity" evidence="1">
    <location>
        <begin position="56"/>
        <end position="68"/>
    </location>
</feature>
<gene>
    <name evidence="2" type="ORF">PXEA_LOCUS5888</name>
</gene>
<dbReference type="Proteomes" id="UP000784294">
    <property type="component" value="Unassembled WGS sequence"/>
</dbReference>
<dbReference type="AlphaFoldDB" id="A0A448WI87"/>
<reference evidence="2" key="1">
    <citation type="submission" date="2018-11" db="EMBL/GenBank/DDBJ databases">
        <authorList>
            <consortium name="Pathogen Informatics"/>
        </authorList>
    </citation>
    <scope>NUCLEOTIDE SEQUENCE</scope>
</reference>
<proteinExistence type="predicted"/>
<evidence type="ECO:0000313" key="3">
    <source>
        <dbReference type="Proteomes" id="UP000784294"/>
    </source>
</evidence>
<feature type="region of interest" description="Disordered" evidence="1">
    <location>
        <begin position="56"/>
        <end position="81"/>
    </location>
</feature>
<feature type="region of interest" description="Disordered" evidence="1">
    <location>
        <begin position="288"/>
        <end position="318"/>
    </location>
</feature>
<comment type="caution">
    <text evidence="2">The sequence shown here is derived from an EMBL/GenBank/DDBJ whole genome shotgun (WGS) entry which is preliminary data.</text>
</comment>
<keyword evidence="3" id="KW-1185">Reference proteome</keyword>
<sequence>MSCSVVLRLAKRQEMYHIYALHLPKIEVSLEAAASCLGSSLTKNSVLQQPLPLQSRIPSSSSISSAISPMKRRSSSPSASHGILVKTRLRPVRCSYGGISDNSGSLKITGSTTSPFVSHAPLQYVAATSPTMRFVQPSSLSESPGCADIMPEIIRAGSGLPTVSEGPVMEIDNIRLIKDTRLPMDSIPVASPPNPLSEQSTQIDLRSQHHYCASSGHSGQSSKLDFEEPMEVALGADMMSESDEGKSEELLRIHRVDEGQAGLLSKGTMFETRSDRNRALHQTAELNNLEKPEPPNTSLLVGGPAVGNTTSSDLGDANSEGIETMNYLHRLWITLADQETDPLPHYVSPNPRTPVEFWPYFL</sequence>
<evidence type="ECO:0000256" key="1">
    <source>
        <dbReference type="SAM" id="MobiDB-lite"/>
    </source>
</evidence>
<organism evidence="2 3">
    <name type="scientific">Protopolystoma xenopodis</name>
    <dbReference type="NCBI Taxonomy" id="117903"/>
    <lineage>
        <taxon>Eukaryota</taxon>
        <taxon>Metazoa</taxon>
        <taxon>Spiralia</taxon>
        <taxon>Lophotrochozoa</taxon>
        <taxon>Platyhelminthes</taxon>
        <taxon>Monogenea</taxon>
        <taxon>Polyopisthocotylea</taxon>
        <taxon>Polystomatidea</taxon>
        <taxon>Polystomatidae</taxon>
        <taxon>Protopolystoma</taxon>
    </lineage>
</organism>
<accession>A0A448WI87</accession>
<name>A0A448WI87_9PLAT</name>